<feature type="compositionally biased region" description="Polar residues" evidence="1">
    <location>
        <begin position="787"/>
        <end position="798"/>
    </location>
</feature>
<feature type="region of interest" description="Disordered" evidence="1">
    <location>
        <begin position="771"/>
        <end position="798"/>
    </location>
</feature>
<name>A0A9Q8T2M0_9PEZI</name>
<dbReference type="RefSeq" id="XP_049149376.1">
    <property type="nucleotide sequence ID" value="XM_049292230.1"/>
</dbReference>
<evidence type="ECO:0000313" key="2">
    <source>
        <dbReference type="EMBL" id="UQC87768.1"/>
    </source>
</evidence>
<feature type="region of interest" description="Disordered" evidence="1">
    <location>
        <begin position="818"/>
        <end position="861"/>
    </location>
</feature>
<dbReference type="KEGG" id="clup:CLUP02_13287"/>
<feature type="compositionally biased region" description="Polar residues" evidence="1">
    <location>
        <begin position="182"/>
        <end position="200"/>
    </location>
</feature>
<feature type="region of interest" description="Disordered" evidence="1">
    <location>
        <begin position="180"/>
        <end position="203"/>
    </location>
</feature>
<evidence type="ECO:0000313" key="3">
    <source>
        <dbReference type="Proteomes" id="UP000830671"/>
    </source>
</evidence>
<dbReference type="Proteomes" id="UP000830671">
    <property type="component" value="Chromosome 7"/>
</dbReference>
<dbReference type="GeneID" id="73347240"/>
<keyword evidence="3" id="KW-1185">Reference proteome</keyword>
<evidence type="ECO:0000256" key="1">
    <source>
        <dbReference type="SAM" id="MobiDB-lite"/>
    </source>
</evidence>
<dbReference type="EMBL" id="CP019479">
    <property type="protein sequence ID" value="UQC87768.1"/>
    <property type="molecule type" value="Genomic_DNA"/>
</dbReference>
<organism evidence="2 3">
    <name type="scientific">Colletotrichum lupini</name>
    <dbReference type="NCBI Taxonomy" id="145971"/>
    <lineage>
        <taxon>Eukaryota</taxon>
        <taxon>Fungi</taxon>
        <taxon>Dikarya</taxon>
        <taxon>Ascomycota</taxon>
        <taxon>Pezizomycotina</taxon>
        <taxon>Sordariomycetes</taxon>
        <taxon>Hypocreomycetidae</taxon>
        <taxon>Glomerellales</taxon>
        <taxon>Glomerellaceae</taxon>
        <taxon>Colletotrichum</taxon>
        <taxon>Colletotrichum acutatum species complex</taxon>
    </lineage>
</organism>
<feature type="region of interest" description="Disordered" evidence="1">
    <location>
        <begin position="347"/>
        <end position="375"/>
    </location>
</feature>
<feature type="compositionally biased region" description="Basic and acidic residues" evidence="1">
    <location>
        <begin position="365"/>
        <end position="375"/>
    </location>
</feature>
<sequence length="1022" mass="112745">MRCRAILFRYFAHTGPHAKRFHAPYYGRPDQTGREFDLTKPKQNRNQGGKDGAYDLVLCMQCHVSQIGLTLAASGGDFASKSRLSECHDNRTFEPFNYSSSHPARLAALQGPVEPVEKKVKPEREIWPCGLLGTKVISGIPVSVPRPTVLLLPIPNWELEEINAGTDVCRGVGVARELGTGATENPNLASASRQGPSGTKNGPGLDDSCSLSFAFSSGNNANGRRAPFYPIKRHQTGEKQKRTRTGANTKRFDAIPSCAKRSGRLERALYPEICKQLIKRAQPAGDGGDGGGGSLPTCGPILSWLCPLKSSFGPFAFSFSPCWTEARTILPSTKRLLHAPKERIDKEEKMVQPHRAGRRHSTGSIDRESASSDWRQDWTGNPSRHLRGFWLLACSIARLWLMWSTHGTSNRNVGHEPGPCSSLAEECPEKASSVEDDAVRLKKRVVVIFRPDINDTTTKRTEEFDFGSRARTRRNSLSHISIRLAFPHFKICMVVGLPFRCSLGKLRSEGLQTGQHLLSSLRLLDQPVSRCITSLCLHSIGTGEQQQHHAITHISSNPAWSVIRKPNIQRPPTMLPLTFDVHFCTGPPMETENLHCKSGLVCGCAGAVQSVRYYDRMPHCIADLLTPHTYTTTHASETHSGQVVVGSPSRPAVFSFVCRSTWSMSWAFMSLVACQPHPSPPHLSNLRNWPLIHGGDEAFPSRQQTRERSLLVVKPRCRRDDDARLANLNPSGHRIIFLGFDPRLHKVEAPEFTPSLMSPCRRLENETNPVLKGIPLSSRPPQKPQYPKTSKIQGPPDTWNQNSVLVLDFPANHISHVMSAQRHHPQCDPLEEQTPQVRLPPLGSSPSRREPRREGEFDPVYSSPSCRGLSLNFIRRPDISTITNPLSTPGSPRQCGSLDGTMAPNTARLTIFVFGLSSFAAGVHSLLRPHDSLKALDLPAAALPAANGNALAAIAMGIYYTLAAAQDNRAFFLATIPMRLTSAFVFWRQDWGIVSGWEGGSAALTLLALAWDARQRTKTHEA</sequence>
<reference evidence="2" key="1">
    <citation type="journal article" date="2021" name="Mol. Plant Microbe Interact.">
        <title>Complete Genome Sequence of the Plant-Pathogenic Fungus Colletotrichum lupini.</title>
        <authorList>
            <person name="Baroncelli R."/>
            <person name="Pensec F."/>
            <person name="Da Lio D."/>
            <person name="Boufleur T."/>
            <person name="Vicente I."/>
            <person name="Sarrocco S."/>
            <person name="Picot A."/>
            <person name="Baraldi E."/>
            <person name="Sukno S."/>
            <person name="Thon M."/>
            <person name="Le Floch G."/>
        </authorList>
    </citation>
    <scope>NUCLEOTIDE SEQUENCE</scope>
    <source>
        <strain evidence="2">IMI 504893</strain>
    </source>
</reference>
<accession>A0A9Q8T2M0</accession>
<gene>
    <name evidence="2" type="ORF">CLUP02_13287</name>
</gene>
<feature type="region of interest" description="Disordered" evidence="1">
    <location>
        <begin position="224"/>
        <end position="245"/>
    </location>
</feature>
<proteinExistence type="predicted"/>
<feature type="compositionally biased region" description="Basic and acidic residues" evidence="1">
    <location>
        <begin position="847"/>
        <end position="856"/>
    </location>
</feature>
<dbReference type="AlphaFoldDB" id="A0A9Q8T2M0"/>
<protein>
    <submittedName>
        <fullName evidence="2">Uncharacterized protein</fullName>
    </submittedName>
</protein>